<dbReference type="Proteomes" id="UP000521748">
    <property type="component" value="Unassembled WGS sequence"/>
</dbReference>
<dbReference type="RefSeq" id="WP_179387787.1">
    <property type="nucleotide sequence ID" value="NZ_JACBYQ010000001.1"/>
</dbReference>
<accession>A0A7Y9LQX8</accession>
<feature type="compositionally biased region" description="Basic and acidic residues" evidence="1">
    <location>
        <begin position="111"/>
        <end position="122"/>
    </location>
</feature>
<proteinExistence type="predicted"/>
<name>A0A7Y9LQX8_9MICC</name>
<dbReference type="InterPro" id="IPR021401">
    <property type="entry name" value="DUF3040"/>
</dbReference>
<keyword evidence="2" id="KW-0812">Transmembrane</keyword>
<reference evidence="3 4" key="1">
    <citation type="submission" date="2020-07" db="EMBL/GenBank/DDBJ databases">
        <title>Sequencing the genomes of 1000 actinobacteria strains.</title>
        <authorList>
            <person name="Klenk H.-P."/>
        </authorList>
    </citation>
    <scope>NUCLEOTIDE SEQUENCE [LARGE SCALE GENOMIC DNA]</scope>
    <source>
        <strain evidence="3 4">DSM 102047</strain>
    </source>
</reference>
<evidence type="ECO:0000256" key="1">
    <source>
        <dbReference type="SAM" id="MobiDB-lite"/>
    </source>
</evidence>
<sequence>MPLSEHEQRLLDQLEQQLHDTDPKFAHALGTDQVRRLSARHIALGVLISVLGIVVLILGVATQQILLGVLGFVMMGAGVFVATMRRGTAKTPASEDGAKVSGPKSGFMTNLEERWEQRHRGE</sequence>
<feature type="region of interest" description="Disordered" evidence="1">
    <location>
        <begin position="88"/>
        <end position="122"/>
    </location>
</feature>
<keyword evidence="2" id="KW-1133">Transmembrane helix</keyword>
<feature type="transmembrane region" description="Helical" evidence="2">
    <location>
        <begin position="65"/>
        <end position="84"/>
    </location>
</feature>
<feature type="transmembrane region" description="Helical" evidence="2">
    <location>
        <begin position="42"/>
        <end position="59"/>
    </location>
</feature>
<dbReference type="AlphaFoldDB" id="A0A7Y9LQX8"/>
<comment type="caution">
    <text evidence="3">The sequence shown here is derived from an EMBL/GenBank/DDBJ whole genome shotgun (WGS) entry which is preliminary data.</text>
</comment>
<keyword evidence="4" id="KW-1185">Reference proteome</keyword>
<evidence type="ECO:0000313" key="4">
    <source>
        <dbReference type="Proteomes" id="UP000521748"/>
    </source>
</evidence>
<protein>
    <recommendedName>
        <fullName evidence="5">DUF3040 domain-containing protein</fullName>
    </recommendedName>
</protein>
<organism evidence="3 4">
    <name type="scientific">Psychromicrobium silvestre</name>
    <dbReference type="NCBI Taxonomy" id="1645614"/>
    <lineage>
        <taxon>Bacteria</taxon>
        <taxon>Bacillati</taxon>
        <taxon>Actinomycetota</taxon>
        <taxon>Actinomycetes</taxon>
        <taxon>Micrococcales</taxon>
        <taxon>Micrococcaceae</taxon>
        <taxon>Psychromicrobium</taxon>
    </lineage>
</organism>
<gene>
    <name evidence="3" type="ORF">FHU41_000180</name>
</gene>
<evidence type="ECO:0000256" key="2">
    <source>
        <dbReference type="SAM" id="Phobius"/>
    </source>
</evidence>
<evidence type="ECO:0008006" key="5">
    <source>
        <dbReference type="Google" id="ProtNLM"/>
    </source>
</evidence>
<dbReference type="Pfam" id="PF11239">
    <property type="entry name" value="DUF3040"/>
    <property type="match status" value="1"/>
</dbReference>
<keyword evidence="2" id="KW-0472">Membrane</keyword>
<dbReference type="EMBL" id="JACBYQ010000001">
    <property type="protein sequence ID" value="NYE93959.1"/>
    <property type="molecule type" value="Genomic_DNA"/>
</dbReference>
<evidence type="ECO:0000313" key="3">
    <source>
        <dbReference type="EMBL" id="NYE93959.1"/>
    </source>
</evidence>